<protein>
    <recommendedName>
        <fullName evidence="3">EF-hand domain-containing protein</fullName>
    </recommendedName>
</protein>
<evidence type="ECO:0000256" key="1">
    <source>
        <dbReference type="ARBA" id="ARBA00022737"/>
    </source>
</evidence>
<name>A0ABQ9F8M4_TEGGR</name>
<evidence type="ECO:0000313" key="5">
    <source>
        <dbReference type="Proteomes" id="UP001217089"/>
    </source>
</evidence>
<dbReference type="SUPFAM" id="SSF47473">
    <property type="entry name" value="EF-hand"/>
    <property type="match status" value="1"/>
</dbReference>
<accession>A0ABQ9F8M4</accession>
<dbReference type="PROSITE" id="PS00018">
    <property type="entry name" value="EF_HAND_1"/>
    <property type="match status" value="2"/>
</dbReference>
<dbReference type="EMBL" id="JARBDR010000342">
    <property type="protein sequence ID" value="KAJ8313689.1"/>
    <property type="molecule type" value="Genomic_DNA"/>
</dbReference>
<proteinExistence type="predicted"/>
<dbReference type="Pfam" id="PF13499">
    <property type="entry name" value="EF-hand_7"/>
    <property type="match status" value="1"/>
</dbReference>
<evidence type="ECO:0000259" key="3">
    <source>
        <dbReference type="PROSITE" id="PS50222"/>
    </source>
</evidence>
<dbReference type="InterPro" id="IPR011992">
    <property type="entry name" value="EF-hand-dom_pair"/>
</dbReference>
<reference evidence="4 5" key="1">
    <citation type="submission" date="2022-12" db="EMBL/GenBank/DDBJ databases">
        <title>Chromosome-level genome of Tegillarca granosa.</title>
        <authorList>
            <person name="Kim J."/>
        </authorList>
    </citation>
    <scope>NUCLEOTIDE SEQUENCE [LARGE SCALE GENOMIC DNA]</scope>
    <source>
        <strain evidence="4">Teg-2019</strain>
        <tissue evidence="4">Adductor muscle</tissue>
    </source>
</reference>
<dbReference type="PANTHER" id="PTHR23050">
    <property type="entry name" value="CALCIUM BINDING PROTEIN"/>
    <property type="match status" value="1"/>
</dbReference>
<feature type="domain" description="EF-hand" evidence="3">
    <location>
        <begin position="5"/>
        <end position="40"/>
    </location>
</feature>
<keyword evidence="2" id="KW-0106">Calcium</keyword>
<dbReference type="InterPro" id="IPR018247">
    <property type="entry name" value="EF_Hand_1_Ca_BS"/>
</dbReference>
<dbReference type="Pfam" id="PF13405">
    <property type="entry name" value="EF-hand_6"/>
    <property type="match status" value="1"/>
</dbReference>
<keyword evidence="5" id="KW-1185">Reference proteome</keyword>
<gene>
    <name evidence="4" type="ORF">KUTeg_008250</name>
</gene>
<comment type="caution">
    <text evidence="4">The sequence shown here is derived from an EMBL/GenBank/DDBJ whole genome shotgun (WGS) entry which is preliminary data.</text>
</comment>
<evidence type="ECO:0000313" key="4">
    <source>
        <dbReference type="EMBL" id="KAJ8313689.1"/>
    </source>
</evidence>
<dbReference type="InterPro" id="IPR002048">
    <property type="entry name" value="EF_hand_dom"/>
</dbReference>
<dbReference type="InterPro" id="IPR050145">
    <property type="entry name" value="Centrin_CML-like"/>
</dbReference>
<dbReference type="PROSITE" id="PS50222">
    <property type="entry name" value="EF_HAND_2"/>
    <property type="match status" value="2"/>
</dbReference>
<organism evidence="4 5">
    <name type="scientific">Tegillarca granosa</name>
    <name type="common">Malaysian cockle</name>
    <name type="synonym">Anadara granosa</name>
    <dbReference type="NCBI Taxonomy" id="220873"/>
    <lineage>
        <taxon>Eukaryota</taxon>
        <taxon>Metazoa</taxon>
        <taxon>Spiralia</taxon>
        <taxon>Lophotrochozoa</taxon>
        <taxon>Mollusca</taxon>
        <taxon>Bivalvia</taxon>
        <taxon>Autobranchia</taxon>
        <taxon>Pteriomorphia</taxon>
        <taxon>Arcoida</taxon>
        <taxon>Arcoidea</taxon>
        <taxon>Arcidae</taxon>
        <taxon>Tegillarca</taxon>
    </lineage>
</organism>
<feature type="domain" description="EF-hand" evidence="3">
    <location>
        <begin position="66"/>
        <end position="97"/>
    </location>
</feature>
<keyword evidence="1" id="KW-0677">Repeat</keyword>
<dbReference type="Gene3D" id="1.10.238.10">
    <property type="entry name" value="EF-hand"/>
    <property type="match status" value="2"/>
</dbReference>
<sequence length="97" mass="11208">MALAEKEEKWKNIFNQLDTDGSGFINMRELKQIMQTEGQELCKADADNTGFLEEDEFRNMLAALGKDEETIQKCLTLCDRDGDGKINYKELHKVLYQ</sequence>
<dbReference type="SMART" id="SM00054">
    <property type="entry name" value="EFh"/>
    <property type="match status" value="3"/>
</dbReference>
<evidence type="ECO:0000256" key="2">
    <source>
        <dbReference type="ARBA" id="ARBA00022837"/>
    </source>
</evidence>
<dbReference type="Proteomes" id="UP001217089">
    <property type="component" value="Unassembled WGS sequence"/>
</dbReference>
<feature type="non-terminal residue" evidence="4">
    <location>
        <position position="97"/>
    </location>
</feature>